<dbReference type="KEGG" id="bex:A11Q_1217"/>
<protein>
    <submittedName>
        <fullName evidence="1">Uncharacterized protein</fullName>
    </submittedName>
</protein>
<dbReference type="AlphaFoldDB" id="M4V894"/>
<keyword evidence="2" id="KW-1185">Reference proteome</keyword>
<gene>
    <name evidence="1" type="ORF">A11Q_1217</name>
</gene>
<reference evidence="1 2" key="1">
    <citation type="journal article" date="2013" name="ISME J.">
        <title>By their genes ye shall know them: genomic signatures of predatory bacteria.</title>
        <authorList>
            <person name="Pasternak Z."/>
            <person name="Pietrokovski S."/>
            <person name="Rotem O."/>
            <person name="Gophna U."/>
            <person name="Lurie-Weinberger M.N."/>
            <person name="Jurkevitch E."/>
        </authorList>
    </citation>
    <scope>NUCLEOTIDE SEQUENCE [LARGE SCALE GENOMIC DNA]</scope>
    <source>
        <strain evidence="1 2">JSS</strain>
    </source>
</reference>
<evidence type="ECO:0000313" key="1">
    <source>
        <dbReference type="EMBL" id="AGH95433.1"/>
    </source>
</evidence>
<dbReference type="PATRIC" id="fig|1184267.3.peg.1232"/>
<proteinExistence type="predicted"/>
<accession>M4V894</accession>
<evidence type="ECO:0000313" key="2">
    <source>
        <dbReference type="Proteomes" id="UP000012040"/>
    </source>
</evidence>
<dbReference type="HOGENOM" id="CLU_691991_0_0_7"/>
<dbReference type="Proteomes" id="UP000012040">
    <property type="component" value="Chromosome"/>
</dbReference>
<sequence>MLLKSLNSSGLQVAIKASLLLSVVFGTVATHAATCMRIMEDTYGQLVEDPKASHSPDKSKNLKQGQLYPSASSTDRFINVLIGRDTYRVPKSSARAIRLRSCILQPVCLVTNTDGIAVKSTEKSAEDPNNGNSFRAGRKFPAIAMKQVDGERFFLVGMDGDYYWLKGQYAAMNINKTCEEVAGVDAGAQTSGRGKYSFGFEVGMGSGYKSDAYGGFITPVPDPNNVGPLSNPVITEVKKGKGLIIGPLLDVHFSEDFKIKFGAQYQETKYEYVGKENPTIAANPLSSLPDISGTIKNQALVFSIAPAYELGNRSHRLGLGINVKTHYYISKPASIVYRVGTVFKGTEVTTEAGPKGFETLFLGQLYYQWYASSDSPFALRLTGETDGSVMTIGLSAFY</sequence>
<organism evidence="1 2">
    <name type="scientific">Pseudobdellovibrio exovorus JSS</name>
    <dbReference type="NCBI Taxonomy" id="1184267"/>
    <lineage>
        <taxon>Bacteria</taxon>
        <taxon>Pseudomonadati</taxon>
        <taxon>Bdellovibrionota</taxon>
        <taxon>Bdellovibrionia</taxon>
        <taxon>Bdellovibrionales</taxon>
        <taxon>Pseudobdellovibrionaceae</taxon>
        <taxon>Pseudobdellovibrio</taxon>
    </lineage>
</organism>
<dbReference type="STRING" id="1184267.A11Q_1217"/>
<name>M4V894_9BACT</name>
<dbReference type="EMBL" id="CP003537">
    <property type="protein sequence ID" value="AGH95433.1"/>
    <property type="molecule type" value="Genomic_DNA"/>
</dbReference>